<dbReference type="AlphaFoldDB" id="A0A7G5XKR9"/>
<dbReference type="InterPro" id="IPR023393">
    <property type="entry name" value="START-like_dom_sf"/>
</dbReference>
<comment type="similarity">
    <text evidence="1">Belongs to the AHA1 family.</text>
</comment>
<name>A0A7G5XKR9_9BACT</name>
<evidence type="ECO:0000313" key="3">
    <source>
        <dbReference type="EMBL" id="QNA46072.1"/>
    </source>
</evidence>
<evidence type="ECO:0000313" key="4">
    <source>
        <dbReference type="Proteomes" id="UP000515344"/>
    </source>
</evidence>
<dbReference type="KEGG" id="lacs:H4075_07785"/>
<dbReference type="CDD" id="cd07814">
    <property type="entry name" value="SRPBCC_CalC_Aha1-like"/>
    <property type="match status" value="1"/>
</dbReference>
<reference evidence="4" key="1">
    <citation type="submission" date="2020-08" db="EMBL/GenBank/DDBJ databases">
        <title>Lacibacter sp. S13-6-6 genome sequencing.</title>
        <authorList>
            <person name="Jin L."/>
        </authorList>
    </citation>
    <scope>NUCLEOTIDE SEQUENCE [LARGE SCALE GENOMIC DNA]</scope>
    <source>
        <strain evidence="4">S13-6-6</strain>
    </source>
</reference>
<dbReference type="InterPro" id="IPR013538">
    <property type="entry name" value="ASHA1/2-like_C"/>
</dbReference>
<accession>A0A7G5XKR9</accession>
<proteinExistence type="inferred from homology"/>
<feature type="domain" description="Activator of Hsp90 ATPase homologue 1/2-like C-terminal" evidence="2">
    <location>
        <begin position="25"/>
        <end position="161"/>
    </location>
</feature>
<keyword evidence="4" id="KW-1185">Reference proteome</keyword>
<evidence type="ECO:0000256" key="1">
    <source>
        <dbReference type="ARBA" id="ARBA00006817"/>
    </source>
</evidence>
<evidence type="ECO:0000259" key="2">
    <source>
        <dbReference type="Pfam" id="PF08327"/>
    </source>
</evidence>
<dbReference type="SUPFAM" id="SSF55961">
    <property type="entry name" value="Bet v1-like"/>
    <property type="match status" value="1"/>
</dbReference>
<dbReference type="Proteomes" id="UP000515344">
    <property type="component" value="Chromosome"/>
</dbReference>
<dbReference type="Pfam" id="PF08327">
    <property type="entry name" value="AHSA1"/>
    <property type="match status" value="1"/>
</dbReference>
<organism evidence="3 4">
    <name type="scientific">Lacibacter sediminis</name>
    <dbReference type="NCBI Taxonomy" id="2760713"/>
    <lineage>
        <taxon>Bacteria</taxon>
        <taxon>Pseudomonadati</taxon>
        <taxon>Bacteroidota</taxon>
        <taxon>Chitinophagia</taxon>
        <taxon>Chitinophagales</taxon>
        <taxon>Chitinophagaceae</taxon>
        <taxon>Lacibacter</taxon>
    </lineage>
</organism>
<dbReference type="RefSeq" id="WP_182805678.1">
    <property type="nucleotide sequence ID" value="NZ_CP060007.1"/>
</dbReference>
<dbReference type="EMBL" id="CP060007">
    <property type="protein sequence ID" value="QNA46072.1"/>
    <property type="molecule type" value="Genomic_DNA"/>
</dbReference>
<sequence>MSTNKTNITKDFKEKSVVLVREFEAPLADVWRAFTESQLLDQWWGPAPWRAETKSQDFRPGGFWLYAMVGPEDQRHWARMNYITINHHKNFEIEDAFCDENGKINPELPVSAGNNSFTEIPGGTRVEFKMIYPTEAALQTIVDMGFEQGITICFEQLDELFKNKKI</sequence>
<protein>
    <submittedName>
        <fullName evidence="3">SRPBCC domain-containing protein</fullName>
    </submittedName>
</protein>
<dbReference type="Gene3D" id="3.30.530.20">
    <property type="match status" value="1"/>
</dbReference>
<gene>
    <name evidence="3" type="ORF">H4075_07785</name>
</gene>